<dbReference type="AlphaFoldDB" id="A0A1G2F3E6"/>
<dbReference type="STRING" id="1801726.A3H02_00165"/>
<evidence type="ECO:0000256" key="11">
    <source>
        <dbReference type="ARBA" id="ARBA00022694"/>
    </source>
</evidence>
<dbReference type="InterPro" id="IPR016009">
    <property type="entry name" value="tRNA_MeTrfase_TRMD/TRM10"/>
</dbReference>
<evidence type="ECO:0000256" key="2">
    <source>
        <dbReference type="ARBA" id="ARBA00004496"/>
    </source>
</evidence>
<protein>
    <recommendedName>
        <fullName evidence="6 15">tRNA (guanine-N(1)-)-methyltransferase</fullName>
        <ecNumber evidence="5 15">2.1.1.228</ecNumber>
    </recommendedName>
    <alternativeName>
        <fullName evidence="12 15">M1G-methyltransferase</fullName>
    </alternativeName>
    <alternativeName>
        <fullName evidence="13 15">tRNA [GM37] methyltransferase</fullName>
    </alternativeName>
</protein>
<comment type="catalytic activity">
    <reaction evidence="14 15 17">
        <text>guanosine(37) in tRNA + S-adenosyl-L-methionine = N(1)-methylguanosine(37) in tRNA + S-adenosyl-L-homocysteine + H(+)</text>
        <dbReference type="Rhea" id="RHEA:36899"/>
        <dbReference type="Rhea" id="RHEA-COMP:10145"/>
        <dbReference type="Rhea" id="RHEA-COMP:10147"/>
        <dbReference type="ChEBI" id="CHEBI:15378"/>
        <dbReference type="ChEBI" id="CHEBI:57856"/>
        <dbReference type="ChEBI" id="CHEBI:59789"/>
        <dbReference type="ChEBI" id="CHEBI:73542"/>
        <dbReference type="ChEBI" id="CHEBI:74269"/>
        <dbReference type="EC" id="2.1.1.228"/>
    </reaction>
</comment>
<evidence type="ECO:0000256" key="4">
    <source>
        <dbReference type="ARBA" id="ARBA00011738"/>
    </source>
</evidence>
<dbReference type="InterPro" id="IPR029028">
    <property type="entry name" value="Alpha/beta_knot_MTases"/>
</dbReference>
<dbReference type="SUPFAM" id="SSF75217">
    <property type="entry name" value="alpha/beta knot"/>
    <property type="match status" value="1"/>
</dbReference>
<keyword evidence="11 15" id="KW-0819">tRNA processing</keyword>
<keyword evidence="10 15" id="KW-0949">S-adenosyl-L-methionine</keyword>
<dbReference type="Pfam" id="PF01746">
    <property type="entry name" value="tRNA_m1G_MT"/>
    <property type="match status" value="1"/>
</dbReference>
<dbReference type="InterPro" id="IPR023148">
    <property type="entry name" value="tRNA_m1G_MeTrfase_C_sf"/>
</dbReference>
<evidence type="ECO:0000256" key="14">
    <source>
        <dbReference type="ARBA" id="ARBA00047783"/>
    </source>
</evidence>
<comment type="subunit">
    <text evidence="4 15 17">Homodimer.</text>
</comment>
<evidence type="ECO:0000256" key="15">
    <source>
        <dbReference type="HAMAP-Rule" id="MF_00605"/>
    </source>
</evidence>
<evidence type="ECO:0000256" key="13">
    <source>
        <dbReference type="ARBA" id="ARBA00033392"/>
    </source>
</evidence>
<keyword evidence="7 15" id="KW-0963">Cytoplasm</keyword>
<comment type="function">
    <text evidence="1 15 17">Specifically methylates guanosine-37 in various tRNAs.</text>
</comment>
<dbReference type="PANTHER" id="PTHR46417:SF1">
    <property type="entry name" value="TRNA (GUANINE-N(1)-)-METHYLTRANSFERASE"/>
    <property type="match status" value="1"/>
</dbReference>
<reference evidence="19 20" key="1">
    <citation type="journal article" date="2016" name="Nat. Commun.">
        <title>Thousands of microbial genomes shed light on interconnected biogeochemical processes in an aquifer system.</title>
        <authorList>
            <person name="Anantharaman K."/>
            <person name="Brown C.T."/>
            <person name="Hug L.A."/>
            <person name="Sharon I."/>
            <person name="Castelle C.J."/>
            <person name="Probst A.J."/>
            <person name="Thomas B.C."/>
            <person name="Singh A."/>
            <person name="Wilkins M.J."/>
            <person name="Karaoz U."/>
            <person name="Brodie E.L."/>
            <person name="Williams K.H."/>
            <person name="Hubbard S.S."/>
            <person name="Banfield J.F."/>
        </authorList>
    </citation>
    <scope>NUCLEOTIDE SEQUENCE [LARGE SCALE GENOMIC DNA]</scope>
</reference>
<organism evidence="19 20">
    <name type="scientific">Candidatus Niyogibacteria bacterium RIFCSPLOWO2_12_FULL_41_13</name>
    <dbReference type="NCBI Taxonomy" id="1801726"/>
    <lineage>
        <taxon>Bacteria</taxon>
        <taxon>Candidatus Niyogiibacteriota</taxon>
    </lineage>
</organism>
<evidence type="ECO:0000256" key="1">
    <source>
        <dbReference type="ARBA" id="ARBA00002634"/>
    </source>
</evidence>
<dbReference type="Gene3D" id="1.10.1270.20">
    <property type="entry name" value="tRNA(m1g37)methyltransferase, domain 2"/>
    <property type="match status" value="1"/>
</dbReference>
<feature type="binding site" evidence="15 16">
    <location>
        <position position="115"/>
    </location>
    <ligand>
        <name>S-adenosyl-L-methionine</name>
        <dbReference type="ChEBI" id="CHEBI:59789"/>
    </ligand>
</feature>
<dbReference type="HAMAP" id="MF_00605">
    <property type="entry name" value="TrmD"/>
    <property type="match status" value="1"/>
</dbReference>
<evidence type="ECO:0000256" key="10">
    <source>
        <dbReference type="ARBA" id="ARBA00022691"/>
    </source>
</evidence>
<dbReference type="FunFam" id="3.40.1280.10:FF:000001">
    <property type="entry name" value="tRNA (guanine-N(1)-)-methyltransferase"/>
    <property type="match status" value="1"/>
</dbReference>
<comment type="similarity">
    <text evidence="3 15 17">Belongs to the RNA methyltransferase TrmD family.</text>
</comment>
<evidence type="ECO:0000256" key="6">
    <source>
        <dbReference type="ARBA" id="ARBA00014679"/>
    </source>
</evidence>
<sequence length="216" mass="24919">MKNFHIITIFPESFDSYLNSSILSRAKNKFLKVKFYNPRDFTSDKRRKVDTRPYGGEPGMVMQVEPIVKAADKAKRKSQNANSKIIIFSPRGKTFNQKMARNFAEKYDNFILICGRYEGIDERVKKILKAEEVSTGDYVLTGGELPAMVFIDALVRHIPGVLGKYGSLEEIKGSYPVYTRPEIIKWKNKKYAVPKILLSGHHKKIKEWREKRGKKV</sequence>
<feature type="domain" description="tRNA methyltransferase TRMD/TRM10-type" evidence="18">
    <location>
        <begin position="4"/>
        <end position="212"/>
    </location>
</feature>
<dbReference type="NCBIfam" id="TIGR00088">
    <property type="entry name" value="trmD"/>
    <property type="match status" value="1"/>
</dbReference>
<dbReference type="CDD" id="cd18080">
    <property type="entry name" value="TrmD-like"/>
    <property type="match status" value="1"/>
</dbReference>
<dbReference type="EMBL" id="MHMS01000006">
    <property type="protein sequence ID" value="OGZ32575.1"/>
    <property type="molecule type" value="Genomic_DNA"/>
</dbReference>
<evidence type="ECO:0000256" key="7">
    <source>
        <dbReference type="ARBA" id="ARBA00022490"/>
    </source>
</evidence>
<dbReference type="PIRSF" id="PIRSF000386">
    <property type="entry name" value="tRNA_mtase"/>
    <property type="match status" value="1"/>
</dbReference>
<keyword evidence="9 15" id="KW-0808">Transferase</keyword>
<dbReference type="GO" id="GO:0002939">
    <property type="term" value="P:tRNA N1-guanine methylation"/>
    <property type="evidence" value="ECO:0007669"/>
    <property type="project" value="TreeGrafter"/>
</dbReference>
<evidence type="ECO:0000256" key="3">
    <source>
        <dbReference type="ARBA" id="ARBA00007630"/>
    </source>
</evidence>
<comment type="caution">
    <text evidence="19">The sequence shown here is derived from an EMBL/GenBank/DDBJ whole genome shotgun (WGS) entry which is preliminary data.</text>
</comment>
<evidence type="ECO:0000256" key="16">
    <source>
        <dbReference type="PIRSR" id="PIRSR000386-1"/>
    </source>
</evidence>
<dbReference type="InterPro" id="IPR002649">
    <property type="entry name" value="tRNA_m1G_MeTrfase_TrmD"/>
</dbReference>
<keyword evidence="8 15" id="KW-0489">Methyltransferase</keyword>
<dbReference type="GO" id="GO:0005829">
    <property type="term" value="C:cytosol"/>
    <property type="evidence" value="ECO:0007669"/>
    <property type="project" value="TreeGrafter"/>
</dbReference>
<evidence type="ECO:0000256" key="8">
    <source>
        <dbReference type="ARBA" id="ARBA00022603"/>
    </source>
</evidence>
<evidence type="ECO:0000313" key="19">
    <source>
        <dbReference type="EMBL" id="OGZ32575.1"/>
    </source>
</evidence>
<dbReference type="NCBIfam" id="NF000648">
    <property type="entry name" value="PRK00026.1"/>
    <property type="match status" value="1"/>
</dbReference>
<evidence type="ECO:0000256" key="17">
    <source>
        <dbReference type="RuleBase" id="RU003464"/>
    </source>
</evidence>
<name>A0A1G2F3E6_9BACT</name>
<evidence type="ECO:0000259" key="18">
    <source>
        <dbReference type="Pfam" id="PF01746"/>
    </source>
</evidence>
<dbReference type="Proteomes" id="UP000176787">
    <property type="component" value="Unassembled WGS sequence"/>
</dbReference>
<evidence type="ECO:0000256" key="9">
    <source>
        <dbReference type="ARBA" id="ARBA00022679"/>
    </source>
</evidence>
<accession>A0A1G2F3E6</accession>
<dbReference type="EC" id="2.1.1.228" evidence="5 15"/>
<comment type="caution">
    <text evidence="15">Lacks conserved residue(s) required for the propagation of feature annotation.</text>
</comment>
<proteinExistence type="inferred from homology"/>
<gene>
    <name evidence="15" type="primary">trmD</name>
    <name evidence="19" type="ORF">A3H02_00165</name>
</gene>
<evidence type="ECO:0000256" key="5">
    <source>
        <dbReference type="ARBA" id="ARBA00012807"/>
    </source>
</evidence>
<evidence type="ECO:0000313" key="20">
    <source>
        <dbReference type="Proteomes" id="UP000176787"/>
    </source>
</evidence>
<dbReference type="GO" id="GO:0052906">
    <property type="term" value="F:tRNA (guanine(37)-N1)-methyltransferase activity"/>
    <property type="evidence" value="ECO:0007669"/>
    <property type="project" value="UniProtKB-UniRule"/>
</dbReference>
<dbReference type="PANTHER" id="PTHR46417">
    <property type="entry name" value="TRNA (GUANINE-N(1)-)-METHYLTRANSFERASE"/>
    <property type="match status" value="1"/>
</dbReference>
<evidence type="ECO:0000256" key="12">
    <source>
        <dbReference type="ARBA" id="ARBA00029736"/>
    </source>
</evidence>
<dbReference type="InterPro" id="IPR029026">
    <property type="entry name" value="tRNA_m1G_MTases_N"/>
</dbReference>
<comment type="subcellular location">
    <subcellularLocation>
        <location evidence="2 15 17">Cytoplasm</location>
    </subcellularLocation>
</comment>
<dbReference type="Gene3D" id="3.40.1280.10">
    <property type="match status" value="1"/>
</dbReference>